<name>A0A0W0YL12_9GAMM</name>
<evidence type="ECO:0000256" key="1">
    <source>
        <dbReference type="ARBA" id="ARBA00022679"/>
    </source>
</evidence>
<keyword evidence="3" id="KW-1185">Reference proteome</keyword>
<dbReference type="AlphaFoldDB" id="A0A0W0YL12"/>
<dbReference type="PANTHER" id="PTHR48207:SF3">
    <property type="entry name" value="SUCCINATE--HYDROXYMETHYLGLUTARATE COA-TRANSFERASE"/>
    <property type="match status" value="1"/>
</dbReference>
<dbReference type="SUPFAM" id="SSF89796">
    <property type="entry name" value="CoA-transferase family III (CaiB/BaiF)"/>
    <property type="match status" value="1"/>
</dbReference>
<dbReference type="STRING" id="1122169.Lsha_2450"/>
<protein>
    <submittedName>
        <fullName evidence="2">Acyl CoA transferase/carnitine dehydratase</fullName>
    </submittedName>
</protein>
<dbReference type="InterPro" id="IPR023606">
    <property type="entry name" value="CoA-Trfase_III_dom_1_sf"/>
</dbReference>
<dbReference type="Proteomes" id="UP000054600">
    <property type="component" value="Unassembled WGS sequence"/>
</dbReference>
<dbReference type="Pfam" id="PF02515">
    <property type="entry name" value="CoA_transf_3"/>
    <property type="match status" value="1"/>
</dbReference>
<dbReference type="PATRIC" id="fig|1122169.6.peg.2816"/>
<dbReference type="Gene3D" id="3.30.1540.10">
    <property type="entry name" value="formyl-coa transferase, domain 3"/>
    <property type="match status" value="1"/>
</dbReference>
<dbReference type="InterPro" id="IPR003673">
    <property type="entry name" value="CoA-Trfase_fam_III"/>
</dbReference>
<evidence type="ECO:0000313" key="2">
    <source>
        <dbReference type="EMBL" id="KTD57609.1"/>
    </source>
</evidence>
<dbReference type="GO" id="GO:0008410">
    <property type="term" value="F:CoA-transferase activity"/>
    <property type="evidence" value="ECO:0007669"/>
    <property type="project" value="TreeGrafter"/>
</dbReference>
<dbReference type="eggNOG" id="COG1804">
    <property type="taxonomic scope" value="Bacteria"/>
</dbReference>
<accession>A0A0W0YL12</accession>
<evidence type="ECO:0000313" key="3">
    <source>
        <dbReference type="Proteomes" id="UP000054600"/>
    </source>
</evidence>
<dbReference type="PANTHER" id="PTHR48207">
    <property type="entry name" value="SUCCINATE--HYDROXYMETHYLGLUTARATE COA-TRANSFERASE"/>
    <property type="match status" value="1"/>
</dbReference>
<proteinExistence type="predicted"/>
<dbReference type="EMBL" id="LNYW01000066">
    <property type="protein sequence ID" value="KTD57609.1"/>
    <property type="molecule type" value="Genomic_DNA"/>
</dbReference>
<dbReference type="InterPro" id="IPR044855">
    <property type="entry name" value="CoA-Trfase_III_dom3_sf"/>
</dbReference>
<sequence>MLDGLKVIDLSTVLAGPSVGTFFAELGACVTKIEHPIYKDVTRTWKLPEEDAHSEISAYFASVNFGKEYLFLDLMNQEDKASFLKLIADADLLIMNFKKGDEVKLHVEDEYLHSINPRLIIGKINGYGEDSDRVAYDLVLQGESGFMSMNGTGDSGPVKMPIALIDVLAAHHLKEAILLALYTREKSGKGTSVSVSLYDAAISSLMNQASNYLMTGHIPQRIGSQHPNIAPYGETFWTADNALLTFAIGSDRHFEKLCMALGLSDLPSMNKFKTNQNRVKYREELAALIAQQTAKLQSKDLLDTLRKEHVPAGRIMNLKEVFETERAQKLIRKELINGVPTARITSCVFTRSLVRETVPRWK</sequence>
<organism evidence="2 3">
    <name type="scientific">Legionella shakespearei DSM 23087</name>
    <dbReference type="NCBI Taxonomy" id="1122169"/>
    <lineage>
        <taxon>Bacteria</taxon>
        <taxon>Pseudomonadati</taxon>
        <taxon>Pseudomonadota</taxon>
        <taxon>Gammaproteobacteria</taxon>
        <taxon>Legionellales</taxon>
        <taxon>Legionellaceae</taxon>
        <taxon>Legionella</taxon>
    </lineage>
</organism>
<reference evidence="2 3" key="1">
    <citation type="submission" date="2015-11" db="EMBL/GenBank/DDBJ databases">
        <title>Genomic analysis of 38 Legionella species identifies large and diverse effector repertoires.</title>
        <authorList>
            <person name="Burstein D."/>
            <person name="Amaro F."/>
            <person name="Zusman T."/>
            <person name="Lifshitz Z."/>
            <person name="Cohen O."/>
            <person name="Gilbert J.A."/>
            <person name="Pupko T."/>
            <person name="Shuman H.A."/>
            <person name="Segal G."/>
        </authorList>
    </citation>
    <scope>NUCLEOTIDE SEQUENCE [LARGE SCALE GENOMIC DNA]</scope>
    <source>
        <strain evidence="2 3">ATCC 49655</strain>
    </source>
</reference>
<dbReference type="InterPro" id="IPR050483">
    <property type="entry name" value="CoA-transferase_III_domain"/>
</dbReference>
<comment type="caution">
    <text evidence="2">The sequence shown here is derived from an EMBL/GenBank/DDBJ whole genome shotgun (WGS) entry which is preliminary data.</text>
</comment>
<keyword evidence="1 2" id="KW-0808">Transferase</keyword>
<dbReference type="RefSeq" id="WP_018576141.1">
    <property type="nucleotide sequence ID" value="NZ_KB892382.1"/>
</dbReference>
<dbReference type="OrthoDB" id="9058532at2"/>
<dbReference type="Gene3D" id="3.40.50.10540">
    <property type="entry name" value="Crotonobetainyl-coa:carnitine coa-transferase, domain 1"/>
    <property type="match status" value="1"/>
</dbReference>
<gene>
    <name evidence="2" type="ORF">Lsha_2450</name>
</gene>